<dbReference type="Pfam" id="PF21981">
    <property type="entry name" value="RecX_HTH3"/>
    <property type="match status" value="2"/>
</dbReference>
<dbReference type="InterPro" id="IPR053926">
    <property type="entry name" value="RecX_HTH_1st"/>
</dbReference>
<reference evidence="9 10" key="1">
    <citation type="submission" date="2022-01" db="EMBL/GenBank/DDBJ databases">
        <title>Alkalihalobacillus sp. EGI L200015, a novel bacterium isolated from a salt lake sediment.</title>
        <authorList>
            <person name="Gao L."/>
            <person name="Fang B.-Z."/>
            <person name="Li W.-J."/>
        </authorList>
    </citation>
    <scope>NUCLEOTIDE SEQUENCE [LARGE SCALE GENOMIC DNA]</scope>
    <source>
        <strain evidence="9 10">KCTC 12718</strain>
    </source>
</reference>
<dbReference type="InterPro" id="IPR003783">
    <property type="entry name" value="Regulatory_RecX"/>
</dbReference>
<dbReference type="RefSeq" id="WP_236338070.1">
    <property type="nucleotide sequence ID" value="NZ_JAKIJS010000002.1"/>
</dbReference>
<dbReference type="InterPro" id="IPR053925">
    <property type="entry name" value="RecX_HTH_3rd"/>
</dbReference>
<evidence type="ECO:0000259" key="6">
    <source>
        <dbReference type="Pfam" id="PF02631"/>
    </source>
</evidence>
<dbReference type="Gene3D" id="1.10.10.10">
    <property type="entry name" value="Winged helix-like DNA-binding domain superfamily/Winged helix DNA-binding domain"/>
    <property type="match status" value="4"/>
</dbReference>
<comment type="similarity">
    <text evidence="2 5">Belongs to the RecX family.</text>
</comment>
<dbReference type="Proteomes" id="UP001649381">
    <property type="component" value="Unassembled WGS sequence"/>
</dbReference>
<feature type="domain" description="RecX third three-helical" evidence="7">
    <location>
        <begin position="158"/>
        <end position="205"/>
    </location>
</feature>
<evidence type="ECO:0000256" key="1">
    <source>
        <dbReference type="ARBA" id="ARBA00004496"/>
    </source>
</evidence>
<evidence type="ECO:0000256" key="5">
    <source>
        <dbReference type="HAMAP-Rule" id="MF_01114"/>
    </source>
</evidence>
<name>A0ABS9H610_9BACL</name>
<evidence type="ECO:0000256" key="3">
    <source>
        <dbReference type="ARBA" id="ARBA00018111"/>
    </source>
</evidence>
<dbReference type="HAMAP" id="MF_01114">
    <property type="entry name" value="RecX"/>
    <property type="match status" value="1"/>
</dbReference>
<comment type="caution">
    <text evidence="9">The sequence shown here is derived from an EMBL/GenBank/DDBJ whole genome shotgun (WGS) entry which is preliminary data.</text>
</comment>
<evidence type="ECO:0000256" key="4">
    <source>
        <dbReference type="ARBA" id="ARBA00022490"/>
    </source>
</evidence>
<keyword evidence="4 5" id="KW-0963">Cytoplasm</keyword>
<dbReference type="NCBIfam" id="NF010733">
    <property type="entry name" value="PRK14135.1"/>
    <property type="match status" value="1"/>
</dbReference>
<dbReference type="PANTHER" id="PTHR33602">
    <property type="entry name" value="REGULATORY PROTEIN RECX FAMILY PROTEIN"/>
    <property type="match status" value="1"/>
</dbReference>
<evidence type="ECO:0000313" key="9">
    <source>
        <dbReference type="EMBL" id="MCF6139308.1"/>
    </source>
</evidence>
<protein>
    <recommendedName>
        <fullName evidence="3 5">Regulatory protein RecX</fullName>
    </recommendedName>
</protein>
<evidence type="ECO:0000313" key="10">
    <source>
        <dbReference type="Proteomes" id="UP001649381"/>
    </source>
</evidence>
<dbReference type="InterPro" id="IPR053924">
    <property type="entry name" value="RecX_HTH_2nd"/>
</dbReference>
<dbReference type="PANTHER" id="PTHR33602:SF1">
    <property type="entry name" value="REGULATORY PROTEIN RECX FAMILY PROTEIN"/>
    <property type="match status" value="1"/>
</dbReference>
<gene>
    <name evidence="5 9" type="primary">recX</name>
    <name evidence="9" type="ORF">L2716_16345</name>
</gene>
<evidence type="ECO:0000259" key="7">
    <source>
        <dbReference type="Pfam" id="PF21981"/>
    </source>
</evidence>
<dbReference type="InterPro" id="IPR036388">
    <property type="entry name" value="WH-like_DNA-bd_sf"/>
</dbReference>
<sequence length="271" mass="31938">MKITKITVQKKNKSRFNVFIDRGNGEEFGFGIDEEVYIQSKIRKGTELTEKEVKSLQLQDQFQKGLNMAMNYLSYRMRSMDEIRQYLIKKEFEPHTAESVIERIKELGYLDDMEFSKMFIRSKVMTTKKGPKALKQDLKQKGVDDLTIENALTIYTEEEQVDEATKLVEKKAKQSKKLSEHALKQKIGQVLQQKGYAWSIIEQAIDKASLSKDEDEEREALNLQAEKANRKYKQYSGWEYKQKMKQFLYRKGFPVNLIDEWLDENQDLNDQ</sequence>
<dbReference type="Pfam" id="PF21982">
    <property type="entry name" value="RecX_HTH1"/>
    <property type="match status" value="1"/>
</dbReference>
<proteinExistence type="inferred from homology"/>
<dbReference type="Pfam" id="PF02631">
    <property type="entry name" value="RecX_HTH2"/>
    <property type="match status" value="1"/>
</dbReference>
<evidence type="ECO:0000259" key="8">
    <source>
        <dbReference type="Pfam" id="PF21982"/>
    </source>
</evidence>
<comment type="subcellular location">
    <subcellularLocation>
        <location evidence="1 5">Cytoplasm</location>
    </subcellularLocation>
</comment>
<feature type="domain" description="RecX first three-helical" evidence="8">
    <location>
        <begin position="67"/>
        <end position="103"/>
    </location>
</feature>
<feature type="domain" description="RecX third three-helical" evidence="7">
    <location>
        <begin position="216"/>
        <end position="262"/>
    </location>
</feature>
<feature type="domain" description="RecX second three-helical" evidence="6">
    <location>
        <begin position="111"/>
        <end position="152"/>
    </location>
</feature>
<accession>A0ABS9H610</accession>
<organism evidence="9 10">
    <name type="scientific">Pseudalkalibacillus berkeleyi</name>
    <dbReference type="NCBI Taxonomy" id="1069813"/>
    <lineage>
        <taxon>Bacteria</taxon>
        <taxon>Bacillati</taxon>
        <taxon>Bacillota</taxon>
        <taxon>Bacilli</taxon>
        <taxon>Bacillales</taxon>
        <taxon>Fictibacillaceae</taxon>
        <taxon>Pseudalkalibacillus</taxon>
    </lineage>
</organism>
<comment type="function">
    <text evidence="5">Modulates RecA activity.</text>
</comment>
<evidence type="ECO:0000256" key="2">
    <source>
        <dbReference type="ARBA" id="ARBA00009695"/>
    </source>
</evidence>
<dbReference type="EMBL" id="JAKIJS010000002">
    <property type="protein sequence ID" value="MCF6139308.1"/>
    <property type="molecule type" value="Genomic_DNA"/>
</dbReference>
<keyword evidence="10" id="KW-1185">Reference proteome</keyword>